<feature type="transmembrane region" description="Helical" evidence="1">
    <location>
        <begin position="60"/>
        <end position="81"/>
    </location>
</feature>
<feature type="transmembrane region" description="Helical" evidence="1">
    <location>
        <begin position="295"/>
        <end position="316"/>
    </location>
</feature>
<evidence type="ECO:0000259" key="2">
    <source>
        <dbReference type="Pfam" id="PF01757"/>
    </source>
</evidence>
<sequence length="364" mass="40802">MLDDSEKLAPGILLTPRRPAWLPAYIPELQGLRGVAVLAVVVYHCHPLLVGTPIHYASQWGWAGVNLFFVLSGFLITSILIEARGRPHYFRNFYMRRALRIWPVYLLLLVVCYSVPEWFLGDTLAHQTHWKTLLAYALFLQNLRHTALPGTLGPTWSLAIEEQYYLLWAPLVRFLGGRRTWLAALLLAILIGSPLLRLAHPHWVNTTHTLIHLDGIALGSLLALAIFSLRWSRRVWLTIGLASAIFGLWATATIAAATAFLDSALAILFTGVVLSAIAATGARNPLQWLLRRGPLAFYGKISYGLYMTHILVFVYFGSFDARLDHQGILGNLTIVALRLVTTTLAATALWYGFESQILKLKRRF</sequence>
<dbReference type="GO" id="GO:0016747">
    <property type="term" value="F:acyltransferase activity, transferring groups other than amino-acyl groups"/>
    <property type="evidence" value="ECO:0007669"/>
    <property type="project" value="InterPro"/>
</dbReference>
<dbReference type="AlphaFoldDB" id="E6QNA7"/>
<accession>E6QNA7</accession>
<feature type="transmembrane region" description="Helical" evidence="1">
    <location>
        <begin position="102"/>
        <end position="121"/>
    </location>
</feature>
<name>E6QNA7_9ZZZZ</name>
<keyword evidence="3" id="KW-0808">Transferase</keyword>
<dbReference type="GO" id="GO:0000271">
    <property type="term" value="P:polysaccharide biosynthetic process"/>
    <property type="evidence" value="ECO:0007669"/>
    <property type="project" value="TreeGrafter"/>
</dbReference>
<keyword evidence="1" id="KW-1133">Transmembrane helix</keyword>
<feature type="transmembrane region" description="Helical" evidence="1">
    <location>
        <begin position="133"/>
        <end position="159"/>
    </location>
</feature>
<organism evidence="3">
    <name type="scientific">mine drainage metagenome</name>
    <dbReference type="NCBI Taxonomy" id="410659"/>
    <lineage>
        <taxon>unclassified sequences</taxon>
        <taxon>metagenomes</taxon>
        <taxon>ecological metagenomes</taxon>
    </lineage>
</organism>
<dbReference type="PANTHER" id="PTHR23028">
    <property type="entry name" value="ACETYLTRANSFERASE"/>
    <property type="match status" value="1"/>
</dbReference>
<comment type="caution">
    <text evidence="3">The sequence shown here is derived from an EMBL/GenBank/DDBJ whole genome shotgun (WGS) entry which is preliminary data.</text>
</comment>
<dbReference type="EMBL" id="CABQ01000257">
    <property type="protein sequence ID" value="CBI08728.1"/>
    <property type="molecule type" value="Genomic_DNA"/>
</dbReference>
<feature type="transmembrane region" description="Helical" evidence="1">
    <location>
        <begin position="210"/>
        <end position="229"/>
    </location>
</feature>
<feature type="transmembrane region" description="Helical" evidence="1">
    <location>
        <begin position="263"/>
        <end position="283"/>
    </location>
</feature>
<dbReference type="InterPro" id="IPR050879">
    <property type="entry name" value="Acyltransferase_3"/>
</dbReference>
<feature type="transmembrane region" description="Helical" evidence="1">
    <location>
        <begin position="328"/>
        <end position="353"/>
    </location>
</feature>
<feature type="domain" description="Acyltransferase 3" evidence="2">
    <location>
        <begin position="27"/>
        <end position="350"/>
    </location>
</feature>
<dbReference type="InterPro" id="IPR002656">
    <property type="entry name" value="Acyl_transf_3_dom"/>
</dbReference>
<evidence type="ECO:0000256" key="1">
    <source>
        <dbReference type="SAM" id="Phobius"/>
    </source>
</evidence>
<feature type="transmembrane region" description="Helical" evidence="1">
    <location>
        <begin position="180"/>
        <end position="198"/>
    </location>
</feature>
<gene>
    <name evidence="3" type="ORF">CARN6_2225</name>
</gene>
<dbReference type="Pfam" id="PF01757">
    <property type="entry name" value="Acyl_transf_3"/>
    <property type="match status" value="1"/>
</dbReference>
<dbReference type="PANTHER" id="PTHR23028:SF53">
    <property type="entry name" value="ACYL_TRANSF_3 DOMAIN-CONTAINING PROTEIN"/>
    <property type="match status" value="1"/>
</dbReference>
<reference evidence="3" key="1">
    <citation type="submission" date="2009-10" db="EMBL/GenBank/DDBJ databases">
        <title>Diversity of trophic interactions inside an arsenic-rich microbial ecosystem.</title>
        <authorList>
            <person name="Bertin P.N."/>
            <person name="Heinrich-Salmeron A."/>
            <person name="Pelletier E."/>
            <person name="Goulhen-Chollet F."/>
            <person name="Arsene-Ploetze F."/>
            <person name="Gallien S."/>
            <person name="Calteau A."/>
            <person name="Vallenet D."/>
            <person name="Casiot C."/>
            <person name="Chane-Woon-Ming B."/>
            <person name="Giloteaux L."/>
            <person name="Barakat M."/>
            <person name="Bonnefoy V."/>
            <person name="Bruneel O."/>
            <person name="Chandler M."/>
            <person name="Cleiss J."/>
            <person name="Duran R."/>
            <person name="Elbaz-Poulichet F."/>
            <person name="Fonknechten N."/>
            <person name="Lauga B."/>
            <person name="Mornico D."/>
            <person name="Ortet P."/>
            <person name="Schaeffer C."/>
            <person name="Siguier P."/>
            <person name="Alexander Thil Smith A."/>
            <person name="Van Dorsselaer A."/>
            <person name="Weissenbach J."/>
            <person name="Medigue C."/>
            <person name="Le Paslier D."/>
        </authorList>
    </citation>
    <scope>NUCLEOTIDE SEQUENCE</scope>
</reference>
<evidence type="ECO:0000313" key="3">
    <source>
        <dbReference type="EMBL" id="CBI08728.1"/>
    </source>
</evidence>
<keyword evidence="1" id="KW-0812">Transmembrane</keyword>
<proteinExistence type="predicted"/>
<protein>
    <submittedName>
        <fullName evidence="3">Putative Acyltransferase family protein</fullName>
    </submittedName>
</protein>
<dbReference type="GO" id="GO:0016020">
    <property type="term" value="C:membrane"/>
    <property type="evidence" value="ECO:0007669"/>
    <property type="project" value="TreeGrafter"/>
</dbReference>
<feature type="transmembrane region" description="Helical" evidence="1">
    <location>
        <begin position="236"/>
        <end position="257"/>
    </location>
</feature>
<keyword evidence="3" id="KW-0012">Acyltransferase</keyword>
<keyword evidence="1" id="KW-0472">Membrane</keyword>